<feature type="region of interest" description="Disordered" evidence="1">
    <location>
        <begin position="53"/>
        <end position="87"/>
    </location>
</feature>
<organism evidence="3 4">
    <name type="scientific">Sanguibacter antarcticus</name>
    <dbReference type="NCBI Taxonomy" id="372484"/>
    <lineage>
        <taxon>Bacteria</taxon>
        <taxon>Bacillati</taxon>
        <taxon>Actinomycetota</taxon>
        <taxon>Actinomycetes</taxon>
        <taxon>Micrococcales</taxon>
        <taxon>Sanguibacteraceae</taxon>
        <taxon>Sanguibacter</taxon>
    </lineage>
</organism>
<dbReference type="RefSeq" id="WP_098455530.1">
    <property type="nucleotide sequence ID" value="NZ_PDJG01000001.1"/>
</dbReference>
<feature type="chain" id="PRO_5012089192" description="Transglycosylase-like protein with SLT domain" evidence="2">
    <location>
        <begin position="42"/>
        <end position="245"/>
    </location>
</feature>
<protein>
    <recommendedName>
        <fullName evidence="5">Transglycosylase-like protein with SLT domain</fullName>
    </recommendedName>
</protein>
<evidence type="ECO:0000313" key="3">
    <source>
        <dbReference type="EMBL" id="PFG34509.1"/>
    </source>
</evidence>
<comment type="caution">
    <text evidence="3">The sequence shown here is derived from an EMBL/GenBank/DDBJ whole genome shotgun (WGS) entry which is preliminary data.</text>
</comment>
<evidence type="ECO:0000313" key="4">
    <source>
        <dbReference type="Proteomes" id="UP000225548"/>
    </source>
</evidence>
<dbReference type="Gene3D" id="1.10.530.10">
    <property type="match status" value="1"/>
</dbReference>
<dbReference type="InterPro" id="IPR023346">
    <property type="entry name" value="Lysozyme-like_dom_sf"/>
</dbReference>
<evidence type="ECO:0000256" key="2">
    <source>
        <dbReference type="SAM" id="SignalP"/>
    </source>
</evidence>
<accession>A0A2A9E8F0</accession>
<dbReference type="EMBL" id="PDJG01000001">
    <property type="protein sequence ID" value="PFG34509.1"/>
    <property type="molecule type" value="Genomic_DNA"/>
</dbReference>
<keyword evidence="2" id="KW-0732">Signal</keyword>
<keyword evidence="4" id="KW-1185">Reference proteome</keyword>
<reference evidence="3 4" key="1">
    <citation type="submission" date="2017-10" db="EMBL/GenBank/DDBJ databases">
        <title>Sequencing the genomes of 1000 actinobacteria strains.</title>
        <authorList>
            <person name="Klenk H.-P."/>
        </authorList>
    </citation>
    <scope>NUCLEOTIDE SEQUENCE [LARGE SCALE GENOMIC DNA]</scope>
    <source>
        <strain evidence="3 4">DSM 18966</strain>
    </source>
</reference>
<evidence type="ECO:0000256" key="1">
    <source>
        <dbReference type="SAM" id="MobiDB-lite"/>
    </source>
</evidence>
<name>A0A2A9E8F0_9MICO</name>
<proteinExistence type="predicted"/>
<gene>
    <name evidence="3" type="ORF">ATL42_2420</name>
</gene>
<feature type="signal peptide" evidence="2">
    <location>
        <begin position="1"/>
        <end position="41"/>
    </location>
</feature>
<evidence type="ECO:0008006" key="5">
    <source>
        <dbReference type="Google" id="ProtNLM"/>
    </source>
</evidence>
<dbReference type="SUPFAM" id="SSF53955">
    <property type="entry name" value="Lysozyme-like"/>
    <property type="match status" value="1"/>
</dbReference>
<sequence>MANASHKLVTHDRSRAAVRTGVLATLTVALVWTSTSGSALADVDTDVTTTTVAGDHETSSAASRSLERTPLPVTAAPEGTWDTQEPEDSITVVSRAEREAAEKAVADAIAAEEAERAAEAQAILDAEAKAKADAEEAARPAVVASTSYEISEIKAYASGLVGGGDQFACLDALWTKESGWNYTADNPSSSAYGIPQALPGSKMASAGADWATNPQTQVRWGVSYIAGRYGTACAAWAHSQEVNWY</sequence>
<dbReference type="OrthoDB" id="9766277at2"/>
<dbReference type="Proteomes" id="UP000225548">
    <property type="component" value="Unassembled WGS sequence"/>
</dbReference>
<dbReference type="AlphaFoldDB" id="A0A2A9E8F0"/>